<protein>
    <submittedName>
        <fullName evidence="2">Uncharacterized protein</fullName>
    </submittedName>
</protein>
<evidence type="ECO:0000313" key="3">
    <source>
        <dbReference type="Proteomes" id="UP001630127"/>
    </source>
</evidence>
<feature type="compositionally biased region" description="Low complexity" evidence="1">
    <location>
        <begin position="109"/>
        <end position="122"/>
    </location>
</feature>
<comment type="caution">
    <text evidence="2">The sequence shown here is derived from an EMBL/GenBank/DDBJ whole genome shotgun (WGS) entry which is preliminary data.</text>
</comment>
<reference evidence="2 3" key="1">
    <citation type="submission" date="2024-11" db="EMBL/GenBank/DDBJ databases">
        <title>A near-complete genome assembly of Cinchona calisaya.</title>
        <authorList>
            <person name="Lian D.C."/>
            <person name="Zhao X.W."/>
            <person name="Wei L."/>
        </authorList>
    </citation>
    <scope>NUCLEOTIDE SEQUENCE [LARGE SCALE GENOMIC DNA]</scope>
    <source>
        <tissue evidence="2">Nenye</tissue>
    </source>
</reference>
<feature type="region of interest" description="Disordered" evidence="1">
    <location>
        <begin position="108"/>
        <end position="130"/>
    </location>
</feature>
<keyword evidence="3" id="KW-1185">Reference proteome</keyword>
<name>A0ABD3AEP8_9GENT</name>
<proteinExistence type="predicted"/>
<evidence type="ECO:0000313" key="2">
    <source>
        <dbReference type="EMBL" id="KAL3529669.1"/>
    </source>
</evidence>
<evidence type="ECO:0000256" key="1">
    <source>
        <dbReference type="SAM" id="MobiDB-lite"/>
    </source>
</evidence>
<dbReference type="Proteomes" id="UP001630127">
    <property type="component" value="Unassembled WGS sequence"/>
</dbReference>
<organism evidence="2 3">
    <name type="scientific">Cinchona calisaya</name>
    <dbReference type="NCBI Taxonomy" id="153742"/>
    <lineage>
        <taxon>Eukaryota</taxon>
        <taxon>Viridiplantae</taxon>
        <taxon>Streptophyta</taxon>
        <taxon>Embryophyta</taxon>
        <taxon>Tracheophyta</taxon>
        <taxon>Spermatophyta</taxon>
        <taxon>Magnoliopsida</taxon>
        <taxon>eudicotyledons</taxon>
        <taxon>Gunneridae</taxon>
        <taxon>Pentapetalae</taxon>
        <taxon>asterids</taxon>
        <taxon>lamiids</taxon>
        <taxon>Gentianales</taxon>
        <taxon>Rubiaceae</taxon>
        <taxon>Cinchonoideae</taxon>
        <taxon>Cinchoneae</taxon>
        <taxon>Cinchona</taxon>
    </lineage>
</organism>
<sequence length="130" mass="13952">MHILESSPLLILEQDSRFPLLATNTLLSEDDATIDPKGATTARDRSATVGAVCDFSTARIQGYEAAVAFIQRRSNATKIETSQLLTSIPVVESLSKDHFVHLAETTRGPSAVAHSPSSAVQSGGYEMQLH</sequence>
<accession>A0ABD3AEP8</accession>
<gene>
    <name evidence="2" type="ORF">ACH5RR_008991</name>
</gene>
<dbReference type="AlphaFoldDB" id="A0ABD3AEP8"/>
<dbReference type="EMBL" id="JBJUIK010000004">
    <property type="protein sequence ID" value="KAL3529669.1"/>
    <property type="molecule type" value="Genomic_DNA"/>
</dbReference>